<keyword evidence="3" id="KW-1185">Reference proteome</keyword>
<proteinExistence type="predicted"/>
<dbReference type="EMBL" id="CAXKWB010026500">
    <property type="protein sequence ID" value="CAL4130328.1"/>
    <property type="molecule type" value="Genomic_DNA"/>
</dbReference>
<sequence length="591" mass="67392">MLPKKPIKSNSGEIEVEKQFLDRQVFFSVFSGDGHLKKFRLGRTVVTKEKSGALHCRCNKDRDCVHRWLIRWFIYQKGDEPMIELCHKIYQNLGGPMATQEPEVTLELHDDDSEGGPVVQRFHNQGAPDIPSYPEEDYPNYPPTGRCLKRMIKYIRTQKRIKPDGIPELHNVGLIPRQLIPLEVSCYFCGAALSEPMPSTRRARLILLNQEPLEDFETFYKMCTNNKCNTPYSYREYDYGIFNFNDCYLISFPLLLHFRENLLNHAAIGRVIKKLPWFNKLSNVMRQTALRDAYFLFESLTDHSYEFFCVRCGYHPKILRHKHMNKAVLVKKGEDVLRSDSPGELLRSQAQCKDMDSFWDQLTTAPIATAINSIRHKNKMTGRSVEVGEFRLSRGDADGVMYLGKQTRRPKLVSSCDIDPGIEPQETATMSIVQEAQTKDEDIIVYQDPGNNCGAEQTRALSPGWIISACPHGVTYSIKNDLSAKGAIALVDVLSNFENIPTVNIAENADAVANTGNRCYNDMFTPHKGRLAEATEENIFMAQDDNILVHLDYMRDEEVTVSSISQEVHPITGTANKHMLFPSFGHQNLPW</sequence>
<dbReference type="PANTHER" id="PTHR17609:SF3">
    <property type="entry name" value="SAP DOMAIN-CONTAINING PROTEIN"/>
    <property type="match status" value="1"/>
</dbReference>
<evidence type="ECO:0000313" key="3">
    <source>
        <dbReference type="Proteomes" id="UP001497623"/>
    </source>
</evidence>
<comment type="caution">
    <text evidence="2">The sequence shown here is derived from an EMBL/GenBank/DDBJ whole genome shotgun (WGS) entry which is preliminary data.</text>
</comment>
<protein>
    <recommendedName>
        <fullName evidence="1">HMG domain-containing protein</fullName>
    </recommendedName>
</protein>
<dbReference type="PANTHER" id="PTHR17609">
    <property type="entry name" value="HMG DOMAIN-CONTAINING PROTEIN 3"/>
    <property type="match status" value="1"/>
</dbReference>
<gene>
    <name evidence="2" type="ORF">MNOR_LOCUS26473</name>
</gene>
<evidence type="ECO:0000259" key="1">
    <source>
        <dbReference type="Pfam" id="PF18717"/>
    </source>
</evidence>
<dbReference type="InterPro" id="IPR040648">
    <property type="entry name" value="HMGXB3_CxC4"/>
</dbReference>
<evidence type="ECO:0000313" key="2">
    <source>
        <dbReference type="EMBL" id="CAL4130328.1"/>
    </source>
</evidence>
<feature type="domain" description="HMG" evidence="1">
    <location>
        <begin position="177"/>
        <end position="264"/>
    </location>
</feature>
<accession>A0AAV2RQ39</accession>
<organism evidence="2 3">
    <name type="scientific">Meganyctiphanes norvegica</name>
    <name type="common">Northern krill</name>
    <name type="synonym">Thysanopoda norvegica</name>
    <dbReference type="NCBI Taxonomy" id="48144"/>
    <lineage>
        <taxon>Eukaryota</taxon>
        <taxon>Metazoa</taxon>
        <taxon>Ecdysozoa</taxon>
        <taxon>Arthropoda</taxon>
        <taxon>Crustacea</taxon>
        <taxon>Multicrustacea</taxon>
        <taxon>Malacostraca</taxon>
        <taxon>Eumalacostraca</taxon>
        <taxon>Eucarida</taxon>
        <taxon>Euphausiacea</taxon>
        <taxon>Euphausiidae</taxon>
        <taxon>Meganyctiphanes</taxon>
    </lineage>
</organism>
<dbReference type="AlphaFoldDB" id="A0AAV2RQ39"/>
<feature type="non-terminal residue" evidence="2">
    <location>
        <position position="591"/>
    </location>
</feature>
<name>A0AAV2RQ39_MEGNR</name>
<dbReference type="Pfam" id="PF18717">
    <property type="entry name" value="CxC4"/>
    <property type="match status" value="1"/>
</dbReference>
<reference evidence="2 3" key="1">
    <citation type="submission" date="2024-05" db="EMBL/GenBank/DDBJ databases">
        <authorList>
            <person name="Wallberg A."/>
        </authorList>
    </citation>
    <scope>NUCLEOTIDE SEQUENCE [LARGE SCALE GENOMIC DNA]</scope>
</reference>
<dbReference type="Proteomes" id="UP001497623">
    <property type="component" value="Unassembled WGS sequence"/>
</dbReference>
<dbReference type="InterPro" id="IPR039598">
    <property type="entry name" value="HMGXB3"/>
</dbReference>